<dbReference type="Pfam" id="PF15617">
    <property type="entry name" value="C-C_Bond_Lyase"/>
    <property type="match status" value="1"/>
</dbReference>
<dbReference type="InterPro" id="IPR011206">
    <property type="entry name" value="Citrate_lyase_beta/mcl1/mcl2"/>
</dbReference>
<dbReference type="SUPFAM" id="SSF51621">
    <property type="entry name" value="Phosphoenolpyruvate/pyruvate domain"/>
    <property type="match status" value="1"/>
</dbReference>
<name>A0A518V6U0_BRELA</name>
<dbReference type="GO" id="GO:0000287">
    <property type="term" value="F:magnesium ion binding"/>
    <property type="evidence" value="ECO:0007669"/>
    <property type="project" value="TreeGrafter"/>
</dbReference>
<dbReference type="InterPro" id="IPR039480">
    <property type="entry name" value="C-C_Bond_Lyase-like"/>
</dbReference>
<dbReference type="PIRSF" id="PIRSF015582">
    <property type="entry name" value="Cit_lyase_B"/>
    <property type="match status" value="1"/>
</dbReference>
<evidence type="ECO:0000256" key="1">
    <source>
        <dbReference type="ARBA" id="ARBA00001946"/>
    </source>
</evidence>
<evidence type="ECO:0000313" key="5">
    <source>
        <dbReference type="EMBL" id="QDX92683.1"/>
    </source>
</evidence>
<evidence type="ECO:0000256" key="3">
    <source>
        <dbReference type="ARBA" id="ARBA00022842"/>
    </source>
</evidence>
<evidence type="ECO:0000256" key="4">
    <source>
        <dbReference type="PIRSR" id="PIRSR015582-2"/>
    </source>
</evidence>
<dbReference type="EMBL" id="CP033464">
    <property type="protein sequence ID" value="QDX92683.1"/>
    <property type="molecule type" value="Genomic_DNA"/>
</dbReference>
<keyword evidence="6" id="KW-1185">Reference proteome</keyword>
<dbReference type="PANTHER" id="PTHR32308">
    <property type="entry name" value="LYASE BETA SUBUNIT, PUTATIVE (AFU_ORTHOLOGUE AFUA_4G13030)-RELATED"/>
    <property type="match status" value="1"/>
</dbReference>
<feature type="binding site" evidence="4">
    <location>
        <position position="207"/>
    </location>
    <ligand>
        <name>Mg(2+)</name>
        <dbReference type="ChEBI" id="CHEBI:18420"/>
    </ligand>
</feature>
<keyword evidence="5" id="KW-0456">Lyase</keyword>
<dbReference type="InterPro" id="IPR015813">
    <property type="entry name" value="Pyrv/PenolPyrv_kinase-like_dom"/>
</dbReference>
<proteinExistence type="predicted"/>
<organism evidence="5 6">
    <name type="scientific">Brevibacillus laterosporus</name>
    <name type="common">Bacillus laterosporus</name>
    <dbReference type="NCBI Taxonomy" id="1465"/>
    <lineage>
        <taxon>Bacteria</taxon>
        <taxon>Bacillati</taxon>
        <taxon>Bacillota</taxon>
        <taxon>Bacilli</taxon>
        <taxon>Bacillales</taxon>
        <taxon>Paenibacillaceae</taxon>
        <taxon>Brevibacillus</taxon>
    </lineage>
</organism>
<evidence type="ECO:0000313" key="6">
    <source>
        <dbReference type="Proteomes" id="UP000319432"/>
    </source>
</evidence>
<reference evidence="5 6" key="1">
    <citation type="submission" date="2018-11" db="EMBL/GenBank/DDBJ databases">
        <title>Phylogenetic determinants of toxin gene distribution in genomes of Brevibacillus laterosporus.</title>
        <authorList>
            <person name="Glare T.R."/>
            <person name="Durrant A."/>
            <person name="Berry C."/>
            <person name="Palma L."/>
            <person name="Ormskirk M."/>
            <person name="Cox M.O."/>
        </authorList>
    </citation>
    <scope>NUCLEOTIDE SEQUENCE [LARGE SCALE GENOMIC DNA]</scope>
    <source>
        <strain evidence="5 6">1821L</strain>
    </source>
</reference>
<evidence type="ECO:0000256" key="2">
    <source>
        <dbReference type="ARBA" id="ARBA00022723"/>
    </source>
</evidence>
<accession>A0A518V6U0</accession>
<dbReference type="Gene3D" id="3.20.20.60">
    <property type="entry name" value="Phosphoenolpyruvate-binding domains"/>
    <property type="match status" value="1"/>
</dbReference>
<gene>
    <name evidence="5" type="ORF">EEL30_10405</name>
</gene>
<dbReference type="GO" id="GO:0006107">
    <property type="term" value="P:oxaloacetate metabolic process"/>
    <property type="evidence" value="ECO:0007669"/>
    <property type="project" value="TreeGrafter"/>
</dbReference>
<protein>
    <submittedName>
        <fullName evidence="5">Citrate lyase subunit beta</fullName>
    </submittedName>
</protein>
<dbReference type="InterPro" id="IPR040442">
    <property type="entry name" value="Pyrv_kinase-like_dom_sf"/>
</dbReference>
<dbReference type="OrthoDB" id="9786940at2"/>
<dbReference type="GO" id="GO:0016829">
    <property type="term" value="F:lyase activity"/>
    <property type="evidence" value="ECO:0007669"/>
    <property type="project" value="UniProtKB-KW"/>
</dbReference>
<sequence>MRYFHYLTAEEQQSIFYQSPGSFDRFSDKYLLSHSLGALLYMPGTRKQIVDDIIVKKHRGLISMVLCLEDAIGDNEVLDAENSLIAQVHQIALLIKNGRLQEEDVPLIFIRVREPEQINRLVNQLGEHSLYVTGFVFPKFSSSNGERYFETLIECNKQINRKLYGMPILESSEIIYKETRVSALVEVRNILDKYRDVVLNVRIGATDFSSLFGLRRNPGITIYDLSVIRDCIADIVNMFSRKDSDYVVSGPVWEYFNSTNLPPKTAPLSPFNRNTVVDYEEGLIREVMLDKENGLLGKTIIHPSHIRAVQSLYVVSHEEYMDALAIVQKNDGEQGVMKSEYANKMNEIKPHLNWSNKILMRANIYGVYHAQNNFTNLLAERI</sequence>
<keyword evidence="3 4" id="KW-0460">Magnesium</keyword>
<comment type="cofactor">
    <cofactor evidence="1">
        <name>Mg(2+)</name>
        <dbReference type="ChEBI" id="CHEBI:18420"/>
    </cofactor>
</comment>
<dbReference type="AlphaFoldDB" id="A0A518V6U0"/>
<dbReference type="PANTHER" id="PTHR32308:SF10">
    <property type="entry name" value="CITRATE LYASE SUBUNIT BETA"/>
    <property type="match status" value="1"/>
</dbReference>
<keyword evidence="2 4" id="KW-0479">Metal-binding</keyword>
<dbReference type="Proteomes" id="UP000319432">
    <property type="component" value="Chromosome"/>
</dbReference>